<feature type="transmembrane region" description="Helical" evidence="1">
    <location>
        <begin position="20"/>
        <end position="40"/>
    </location>
</feature>
<evidence type="ECO:0000256" key="1">
    <source>
        <dbReference type="SAM" id="Phobius"/>
    </source>
</evidence>
<proteinExistence type="predicted"/>
<keyword evidence="1" id="KW-0472">Membrane</keyword>
<sequence>MRGPGGADACRRALSACGAAVLAVGALTVSGIGCVFRFATGVPCPGCGMTRAYLAFLGGDVACAFAFHPLFWMVPIAGLLAAAQGALSSMLVATGGTQCARHALLRAAWRVCVALLALIACAFLAVWLVRLADPCDAGMLFSGVPPSGAEADVVFLSPPRWLG</sequence>
<dbReference type="InterPro" id="IPR021215">
    <property type="entry name" value="DUF2752"/>
</dbReference>
<dbReference type="Pfam" id="PF10825">
    <property type="entry name" value="DUF2752"/>
    <property type="match status" value="1"/>
</dbReference>
<comment type="caution">
    <text evidence="2">The sequence shown here is derived from an EMBL/GenBank/DDBJ whole genome shotgun (WGS) entry which is preliminary data.</text>
</comment>
<dbReference type="PROSITE" id="PS51257">
    <property type="entry name" value="PROKAR_LIPOPROTEIN"/>
    <property type="match status" value="1"/>
</dbReference>
<reference evidence="2" key="1">
    <citation type="journal article" date="2021" name="PeerJ">
        <title>Extensive microbial diversity within the chicken gut microbiome revealed by metagenomics and culture.</title>
        <authorList>
            <person name="Gilroy R."/>
            <person name="Ravi A."/>
            <person name="Getino M."/>
            <person name="Pursley I."/>
            <person name="Horton D.L."/>
            <person name="Alikhan N.F."/>
            <person name="Baker D."/>
            <person name="Gharbi K."/>
            <person name="Hall N."/>
            <person name="Watson M."/>
            <person name="Adriaenssens E.M."/>
            <person name="Foster-Nyarko E."/>
            <person name="Jarju S."/>
            <person name="Secka A."/>
            <person name="Antonio M."/>
            <person name="Oren A."/>
            <person name="Chaudhuri R.R."/>
            <person name="La Ragione R."/>
            <person name="Hildebrand F."/>
            <person name="Pallen M.J."/>
        </authorList>
    </citation>
    <scope>NUCLEOTIDE SEQUENCE</scope>
    <source>
        <strain evidence="2">ChiGjej2B2-7701</strain>
    </source>
</reference>
<dbReference type="AlphaFoldDB" id="A0A921IS40"/>
<gene>
    <name evidence="2" type="ORF">K8U80_09885</name>
</gene>
<keyword evidence="1" id="KW-0812">Transmembrane</keyword>
<organism evidence="2 3">
    <name type="scientific">Collinsella ihumii</name>
    <dbReference type="NCBI Taxonomy" id="1720204"/>
    <lineage>
        <taxon>Bacteria</taxon>
        <taxon>Bacillati</taxon>
        <taxon>Actinomycetota</taxon>
        <taxon>Coriobacteriia</taxon>
        <taxon>Coriobacteriales</taxon>
        <taxon>Coriobacteriaceae</taxon>
        <taxon>Collinsella</taxon>
    </lineage>
</organism>
<feature type="transmembrane region" description="Helical" evidence="1">
    <location>
        <begin position="107"/>
        <end position="129"/>
    </location>
</feature>
<evidence type="ECO:0000313" key="3">
    <source>
        <dbReference type="Proteomes" id="UP000746751"/>
    </source>
</evidence>
<dbReference type="EMBL" id="DYVF01000058">
    <property type="protein sequence ID" value="HJG31684.1"/>
    <property type="molecule type" value="Genomic_DNA"/>
</dbReference>
<feature type="transmembrane region" description="Helical" evidence="1">
    <location>
        <begin position="76"/>
        <end position="95"/>
    </location>
</feature>
<dbReference type="Proteomes" id="UP000746751">
    <property type="component" value="Unassembled WGS sequence"/>
</dbReference>
<reference evidence="2" key="2">
    <citation type="submission" date="2021-09" db="EMBL/GenBank/DDBJ databases">
        <authorList>
            <person name="Gilroy R."/>
        </authorList>
    </citation>
    <scope>NUCLEOTIDE SEQUENCE</scope>
    <source>
        <strain evidence="2">ChiGjej2B2-7701</strain>
    </source>
</reference>
<protein>
    <submittedName>
        <fullName evidence="2">DUF2752 domain-containing protein</fullName>
    </submittedName>
</protein>
<keyword evidence="1" id="KW-1133">Transmembrane helix</keyword>
<evidence type="ECO:0000313" key="2">
    <source>
        <dbReference type="EMBL" id="HJG31684.1"/>
    </source>
</evidence>
<name>A0A921IS40_9ACTN</name>
<accession>A0A921IS40</accession>